<gene>
    <name evidence="1" type="ORF">JIN82_14270</name>
</gene>
<name>A0A8J7SMW0_9BACT</name>
<protein>
    <submittedName>
        <fullName evidence="1">Uncharacterized protein</fullName>
    </submittedName>
</protein>
<reference evidence="1" key="1">
    <citation type="submission" date="2021-01" db="EMBL/GenBank/DDBJ databases">
        <title>Modified the classification status of verrucomicrobia.</title>
        <authorList>
            <person name="Feng X."/>
        </authorList>
    </citation>
    <scope>NUCLEOTIDE SEQUENCE</scope>
    <source>
        <strain evidence="1">_KCTC 22039</strain>
    </source>
</reference>
<dbReference type="EMBL" id="JAENIM010000044">
    <property type="protein sequence ID" value="MBK1792325.1"/>
    <property type="molecule type" value="Genomic_DNA"/>
</dbReference>
<dbReference type="AlphaFoldDB" id="A0A8J7SMW0"/>
<keyword evidence="2" id="KW-1185">Reference proteome</keyword>
<accession>A0A8J7SMW0</accession>
<sequence>MFSAPAIVYAQDASQVKLEPAPVFQASKILPPEMLQSDLHRVRESCPTDGFMIHFTVDSDFGQIDCLGVSELEERLNELRAIKVLVETSKTDLFAEGLKKSVEAPIDAVKNIADDPGGAVKKAPATVGHFFKKVGSSISHGAEKVQDKWENRDPDQETDEMLTETGKGLGRSAKSIAGFDKAKLDCARKLSVDPYTDNQLLQDEIEKVTWAFFAGGLPLRLGTAAVSGGASMALTATKTVGLPEDIYDITPGELLLRDREAMTAMGANNQLIEQVFLNTNFSVAKRHGLVEALAALPAGPAQIKMLEVAASCTSREQAGFFYQSVVRLAKRHHERPFVALTSVGRLPAGKEADGSVEIQAPADYISMTPRLLEFLQLANATPQSYRAVITGRLSPAAKVGFEAFSWQVIEAPLKP</sequence>
<proteinExistence type="predicted"/>
<dbReference type="Proteomes" id="UP000624703">
    <property type="component" value="Unassembled WGS sequence"/>
</dbReference>
<comment type="caution">
    <text evidence="1">The sequence shown here is derived from an EMBL/GenBank/DDBJ whole genome shotgun (WGS) entry which is preliminary data.</text>
</comment>
<evidence type="ECO:0000313" key="2">
    <source>
        <dbReference type="Proteomes" id="UP000624703"/>
    </source>
</evidence>
<organism evidence="1 2">
    <name type="scientific">Persicirhabdus sediminis</name>
    <dbReference type="NCBI Taxonomy" id="454144"/>
    <lineage>
        <taxon>Bacteria</taxon>
        <taxon>Pseudomonadati</taxon>
        <taxon>Verrucomicrobiota</taxon>
        <taxon>Verrucomicrobiia</taxon>
        <taxon>Verrucomicrobiales</taxon>
        <taxon>Verrucomicrobiaceae</taxon>
        <taxon>Persicirhabdus</taxon>
    </lineage>
</organism>
<evidence type="ECO:0000313" key="1">
    <source>
        <dbReference type="EMBL" id="MBK1792325.1"/>
    </source>
</evidence>